<keyword evidence="1" id="KW-0472">Membrane</keyword>
<feature type="domain" description="OmpA-like" evidence="3">
    <location>
        <begin position="57"/>
        <end position="175"/>
    </location>
</feature>
<keyword evidence="5" id="KW-1185">Reference proteome</keyword>
<dbReference type="CDD" id="cd07185">
    <property type="entry name" value="OmpA_C-like"/>
    <property type="match status" value="1"/>
</dbReference>
<dbReference type="InterPro" id="IPR050330">
    <property type="entry name" value="Bact_OuterMem_StrucFunc"/>
</dbReference>
<dbReference type="InterPro" id="IPR036737">
    <property type="entry name" value="OmpA-like_sf"/>
</dbReference>
<dbReference type="RefSeq" id="WP_150278400.1">
    <property type="nucleotide sequence ID" value="NZ_BMFF01000003.1"/>
</dbReference>
<evidence type="ECO:0000313" key="5">
    <source>
        <dbReference type="Proteomes" id="UP000638188"/>
    </source>
</evidence>
<organism evidence="4 5">
    <name type="scientific">Halopseudomonas salina</name>
    <dbReference type="NCBI Taxonomy" id="1323744"/>
    <lineage>
        <taxon>Bacteria</taxon>
        <taxon>Pseudomonadati</taxon>
        <taxon>Pseudomonadota</taxon>
        <taxon>Gammaproteobacteria</taxon>
        <taxon>Pseudomonadales</taxon>
        <taxon>Pseudomonadaceae</taxon>
        <taxon>Halopseudomonas</taxon>
    </lineage>
</organism>
<dbReference type="PANTHER" id="PTHR30329:SF20">
    <property type="entry name" value="EXPORTED PROTEIN"/>
    <property type="match status" value="1"/>
</dbReference>
<reference evidence="5" key="1">
    <citation type="journal article" date="2019" name="Int. J. Syst. Evol. Microbiol.">
        <title>The Global Catalogue of Microorganisms (GCM) 10K type strain sequencing project: providing services to taxonomists for standard genome sequencing and annotation.</title>
        <authorList>
            <consortium name="The Broad Institute Genomics Platform"/>
            <consortium name="The Broad Institute Genome Sequencing Center for Infectious Disease"/>
            <person name="Wu L."/>
            <person name="Ma J."/>
        </authorList>
    </citation>
    <scope>NUCLEOTIDE SEQUENCE [LARGE SCALE GENOMIC DNA]</scope>
    <source>
        <strain evidence="5">CGMCC 1.12482</strain>
    </source>
</reference>
<dbReference type="InterPro" id="IPR006665">
    <property type="entry name" value="OmpA-like"/>
</dbReference>
<accession>A0ABQ1PMA9</accession>
<dbReference type="Proteomes" id="UP000638188">
    <property type="component" value="Unassembled WGS sequence"/>
</dbReference>
<proteinExistence type="predicted"/>
<name>A0ABQ1PMA9_9GAMM</name>
<evidence type="ECO:0000259" key="3">
    <source>
        <dbReference type="PROSITE" id="PS51123"/>
    </source>
</evidence>
<comment type="caution">
    <text evidence="4">The sequence shown here is derived from an EMBL/GenBank/DDBJ whole genome shotgun (WGS) entry which is preliminary data.</text>
</comment>
<dbReference type="PROSITE" id="PS51123">
    <property type="entry name" value="OMPA_2"/>
    <property type="match status" value="1"/>
</dbReference>
<dbReference type="PROSITE" id="PS51257">
    <property type="entry name" value="PROKAR_LIPOPROTEIN"/>
    <property type="match status" value="1"/>
</dbReference>
<feature type="signal peptide" evidence="2">
    <location>
        <begin position="1"/>
        <end position="20"/>
    </location>
</feature>
<dbReference type="Gene3D" id="3.30.1330.60">
    <property type="entry name" value="OmpA-like domain"/>
    <property type="match status" value="1"/>
</dbReference>
<dbReference type="PANTHER" id="PTHR30329">
    <property type="entry name" value="STATOR ELEMENT OF FLAGELLAR MOTOR COMPLEX"/>
    <property type="match status" value="1"/>
</dbReference>
<gene>
    <name evidence="4" type="ORF">GCM10007418_18510</name>
</gene>
<evidence type="ECO:0000256" key="1">
    <source>
        <dbReference type="PROSITE-ProRule" id="PRU00473"/>
    </source>
</evidence>
<sequence>MKKLTAVSAVIISMALTACSTPPPAPVAVAPPPPWAEPRIASLTAVAEAQGFEVQREGEQIRLIIPVDGTFHPKRTLLLPSGLAPLGKVAKALKDDMGSQYAVIGHSSSDGDRELNRRLSMERAQAVASVLMLGGVSSQRMSLHTMGEDRPMADNSTLTGRDLNRRVEIRLTPYPARSIALAATQP</sequence>
<protein>
    <recommendedName>
        <fullName evidence="3">OmpA-like domain-containing protein</fullName>
    </recommendedName>
</protein>
<evidence type="ECO:0000256" key="2">
    <source>
        <dbReference type="SAM" id="SignalP"/>
    </source>
</evidence>
<feature type="chain" id="PRO_5046770031" description="OmpA-like domain-containing protein" evidence="2">
    <location>
        <begin position="21"/>
        <end position="186"/>
    </location>
</feature>
<keyword evidence="2" id="KW-0732">Signal</keyword>
<dbReference type="EMBL" id="BMFF01000003">
    <property type="protein sequence ID" value="GGC99520.1"/>
    <property type="molecule type" value="Genomic_DNA"/>
</dbReference>
<dbReference type="SUPFAM" id="SSF103088">
    <property type="entry name" value="OmpA-like"/>
    <property type="match status" value="1"/>
</dbReference>
<dbReference type="Pfam" id="PF00691">
    <property type="entry name" value="OmpA"/>
    <property type="match status" value="1"/>
</dbReference>
<evidence type="ECO:0000313" key="4">
    <source>
        <dbReference type="EMBL" id="GGC99520.1"/>
    </source>
</evidence>